<evidence type="ECO:0000313" key="2">
    <source>
        <dbReference type="EMBL" id="TYT27080.1"/>
    </source>
</evidence>
<dbReference type="RefSeq" id="WP_149103634.1">
    <property type="nucleotide sequence ID" value="NZ_VTFT01000001.1"/>
</dbReference>
<dbReference type="InterPro" id="IPR004697">
    <property type="entry name" value="AbgT"/>
</dbReference>
<evidence type="ECO:0000256" key="1">
    <source>
        <dbReference type="SAM" id="Phobius"/>
    </source>
</evidence>
<feature type="transmembrane region" description="Helical" evidence="1">
    <location>
        <begin position="367"/>
        <end position="385"/>
    </location>
</feature>
<name>A0A5D4XW35_9GAMM</name>
<evidence type="ECO:0000313" key="3">
    <source>
        <dbReference type="Proteomes" id="UP000324973"/>
    </source>
</evidence>
<feature type="transmembrane region" description="Helical" evidence="1">
    <location>
        <begin position="324"/>
        <end position="346"/>
    </location>
</feature>
<protein>
    <submittedName>
        <fullName evidence="2">AbgT family transporter</fullName>
    </submittedName>
</protein>
<dbReference type="OrthoDB" id="3314392at2"/>
<keyword evidence="1" id="KW-0472">Membrane</keyword>
<dbReference type="GO" id="GO:1902604">
    <property type="term" value="P:p-aminobenzoyl-glutamate transmembrane transport"/>
    <property type="evidence" value="ECO:0007669"/>
    <property type="project" value="InterPro"/>
</dbReference>
<feature type="transmembrane region" description="Helical" evidence="1">
    <location>
        <begin position="141"/>
        <end position="168"/>
    </location>
</feature>
<dbReference type="GO" id="GO:0015558">
    <property type="term" value="F:secondary active p-aminobenzoyl-glutamate transmembrane transporter activity"/>
    <property type="evidence" value="ECO:0007669"/>
    <property type="project" value="InterPro"/>
</dbReference>
<dbReference type="EMBL" id="VTFT01000001">
    <property type="protein sequence ID" value="TYT27080.1"/>
    <property type="molecule type" value="Genomic_DNA"/>
</dbReference>
<dbReference type="AlphaFoldDB" id="A0A5D4XW35"/>
<sequence length="534" mass="56061">MNPASQDAVQPKVTAITRMLDAIERVGNRLPDPAVLFLLLMLAVWVVSALLSNVAFSEIDPRSIDAENPGGSPLQVVNLLSGASLAAFMAQMVPTFVNFPPLGVVLVAMLGLGVAEHTGFISAGLRAILSVTPKMLLTPMLVAVGILSHVAVDAGYVLVIPLGAVIFYAAGRHPLAGIAAAFAGVSGGFSATMFVPSSLDPLLAGLTQASAHLVDPTVQINPLNNYVFTTASSFLVIAVGWFLTDRVIEPRLRGTAVDGDPADMPVLDPLKPQERRGLTLAMVAMVATLALFMLTLLIPGTPWAAPADQVPAATHPLLAPVAPLMRSIVALIFIFFLVPGVVYGYVSGSVKTHRDVIAGMSKAMSGMGYYIVMAFFCAQFIYAFGQSNLGALLAIKGANALQAMGLHTSITLIGLVLLSGFVNLLIGSASAKWALIGAIMVPMMMQLGISPDLTQAAYRVGDSSTNIITPLLPYFPLIVVFCRKYVKDSGVGTLLALMLPFSVTLLVCWTAFLLGFWALDIPLGTGAHHAYPAG</sequence>
<organism evidence="2 3">
    <name type="scientific">Luteimonas viscosa</name>
    <dbReference type="NCBI Taxonomy" id="1132694"/>
    <lineage>
        <taxon>Bacteria</taxon>
        <taxon>Pseudomonadati</taxon>
        <taxon>Pseudomonadota</taxon>
        <taxon>Gammaproteobacteria</taxon>
        <taxon>Lysobacterales</taxon>
        <taxon>Lysobacteraceae</taxon>
        <taxon>Luteimonas</taxon>
    </lineage>
</organism>
<feature type="transmembrane region" description="Helical" evidence="1">
    <location>
        <begin position="494"/>
        <end position="519"/>
    </location>
</feature>
<feature type="transmembrane region" description="Helical" evidence="1">
    <location>
        <begin position="405"/>
        <end position="426"/>
    </location>
</feature>
<feature type="transmembrane region" description="Helical" evidence="1">
    <location>
        <begin position="433"/>
        <end position="451"/>
    </location>
</feature>
<feature type="transmembrane region" description="Helical" evidence="1">
    <location>
        <begin position="175"/>
        <end position="195"/>
    </location>
</feature>
<feature type="transmembrane region" description="Helical" evidence="1">
    <location>
        <begin position="280"/>
        <end position="304"/>
    </location>
</feature>
<dbReference type="Pfam" id="PF03806">
    <property type="entry name" value="ABG_transport"/>
    <property type="match status" value="1"/>
</dbReference>
<feature type="transmembrane region" description="Helical" evidence="1">
    <location>
        <begin position="226"/>
        <end position="244"/>
    </location>
</feature>
<feature type="transmembrane region" description="Helical" evidence="1">
    <location>
        <begin position="34"/>
        <end position="56"/>
    </location>
</feature>
<proteinExistence type="predicted"/>
<feature type="transmembrane region" description="Helical" evidence="1">
    <location>
        <begin position="463"/>
        <end position="482"/>
    </location>
</feature>
<dbReference type="PANTHER" id="PTHR30282">
    <property type="entry name" value="P-AMINOBENZOYL GLUTAMATE TRANSPORTER"/>
    <property type="match status" value="1"/>
</dbReference>
<keyword evidence="1" id="KW-0812">Transmembrane</keyword>
<gene>
    <name evidence="2" type="ORF">FZO89_12880</name>
</gene>
<accession>A0A5D4XW35</accession>
<keyword evidence="1" id="KW-1133">Transmembrane helix</keyword>
<reference evidence="2 3" key="1">
    <citation type="submission" date="2019-08" db="EMBL/GenBank/DDBJ databases">
        <title>Luteimonas viscosus sp. nov., isolated from soil of a sunflower field.</title>
        <authorList>
            <person name="Jianli Z."/>
            <person name="Ying Z."/>
        </authorList>
    </citation>
    <scope>NUCLEOTIDE SEQUENCE [LARGE SCALE GENOMIC DNA]</scope>
    <source>
        <strain evidence="2 3">XBU10</strain>
    </source>
</reference>
<keyword evidence="3" id="KW-1185">Reference proteome</keyword>
<dbReference type="Proteomes" id="UP000324973">
    <property type="component" value="Unassembled WGS sequence"/>
</dbReference>
<feature type="transmembrane region" description="Helical" evidence="1">
    <location>
        <begin position="104"/>
        <end position="129"/>
    </location>
</feature>
<comment type="caution">
    <text evidence="2">The sequence shown here is derived from an EMBL/GenBank/DDBJ whole genome shotgun (WGS) entry which is preliminary data.</text>
</comment>
<dbReference type="PANTHER" id="PTHR30282:SF1">
    <property type="entry name" value="ABGT FAMILY TRANSPORTER"/>
    <property type="match status" value="1"/>
</dbReference>